<keyword evidence="10" id="KW-1015">Disulfide bond</keyword>
<feature type="disulfide bond" evidence="10">
    <location>
        <begin position="71"/>
        <end position="94"/>
    </location>
</feature>
<dbReference type="GO" id="GO:0005615">
    <property type="term" value="C:extracellular space"/>
    <property type="evidence" value="ECO:0007669"/>
    <property type="project" value="TreeGrafter"/>
</dbReference>
<evidence type="ECO:0000256" key="7">
    <source>
        <dbReference type="ARBA" id="ARBA00022833"/>
    </source>
</evidence>
<evidence type="ECO:0000256" key="4">
    <source>
        <dbReference type="ARBA" id="ARBA00022723"/>
    </source>
</evidence>
<feature type="binding site" evidence="9">
    <location>
        <position position="51"/>
    </location>
    <ligand>
        <name>Zn(2+)</name>
        <dbReference type="ChEBI" id="CHEBI:29105"/>
        <label>1</label>
    </ligand>
</feature>
<comment type="subcellular location">
    <subcellularLocation>
        <location evidence="1">Secreted</location>
    </subcellularLocation>
</comment>
<evidence type="ECO:0000259" key="12">
    <source>
        <dbReference type="Pfam" id="PF19272"/>
    </source>
</evidence>
<dbReference type="OrthoDB" id="282973at2759"/>
<protein>
    <submittedName>
        <fullName evidence="13">Sphingomyelin phosphodiesterase</fullName>
    </submittedName>
</protein>
<feature type="binding site" evidence="9">
    <location>
        <position position="49"/>
    </location>
    <ligand>
        <name>Zn(2+)</name>
        <dbReference type="ChEBI" id="CHEBI:29105"/>
        <label>1</label>
    </ligand>
</feature>
<proteinExistence type="inferred from homology"/>
<dbReference type="PIRSF" id="PIRSF000948">
    <property type="entry name" value="Sphingomy_PDE"/>
    <property type="match status" value="1"/>
</dbReference>
<feature type="binding site" evidence="9">
    <location>
        <position position="163"/>
    </location>
    <ligand>
        <name>Zn(2+)</name>
        <dbReference type="ChEBI" id="CHEBI:29105"/>
        <label>2</label>
    </ligand>
</feature>
<evidence type="ECO:0000313" key="13">
    <source>
        <dbReference type="EMBL" id="ROT72812.1"/>
    </source>
</evidence>
<evidence type="ECO:0000256" key="2">
    <source>
        <dbReference type="ARBA" id="ARBA00008234"/>
    </source>
</evidence>
<evidence type="ECO:0000256" key="6">
    <source>
        <dbReference type="ARBA" id="ARBA00022801"/>
    </source>
</evidence>
<dbReference type="GO" id="GO:0006685">
    <property type="term" value="P:sphingomyelin catabolic process"/>
    <property type="evidence" value="ECO:0007669"/>
    <property type="project" value="InterPro"/>
</dbReference>
<keyword evidence="8" id="KW-0325">Glycoprotein</keyword>
<feature type="domain" description="Sphingomyelin phosphodiesterase C-terminal" evidence="12">
    <location>
        <begin position="338"/>
        <end position="456"/>
    </location>
</feature>
<dbReference type="InterPro" id="IPR029052">
    <property type="entry name" value="Metallo-depent_PP-like"/>
</dbReference>
<evidence type="ECO:0000256" key="1">
    <source>
        <dbReference type="ARBA" id="ARBA00004613"/>
    </source>
</evidence>
<comment type="caution">
    <text evidence="13">The sequence shown here is derived from an EMBL/GenBank/DDBJ whole genome shotgun (WGS) entry which is preliminary data.</text>
</comment>
<accession>A0A3R7PP68</accession>
<dbReference type="Proteomes" id="UP000283509">
    <property type="component" value="Unassembled WGS sequence"/>
</dbReference>
<dbReference type="PANTHER" id="PTHR10340:SF29">
    <property type="entry name" value="SPHINGOMYELIN PHOSPHODIESTERASE"/>
    <property type="match status" value="1"/>
</dbReference>
<dbReference type="InterPro" id="IPR004843">
    <property type="entry name" value="Calcineurin-like_PHP"/>
</dbReference>
<feature type="binding site" evidence="9">
    <location>
        <position position="123"/>
    </location>
    <ligand>
        <name>Zn(2+)</name>
        <dbReference type="ChEBI" id="CHEBI:29105"/>
        <label>1</label>
    </ligand>
</feature>
<evidence type="ECO:0000256" key="9">
    <source>
        <dbReference type="PIRSR" id="PIRSR000948-1"/>
    </source>
</evidence>
<dbReference type="Pfam" id="PF19272">
    <property type="entry name" value="ASMase_C"/>
    <property type="match status" value="1"/>
</dbReference>
<comment type="cofactor">
    <cofactor evidence="9">
        <name>Zn(2+)</name>
        <dbReference type="ChEBI" id="CHEBI:29105"/>
    </cofactor>
    <text evidence="9">Binds 2 Zn(2+) ions per subunit.</text>
</comment>
<dbReference type="GO" id="GO:0016020">
    <property type="term" value="C:membrane"/>
    <property type="evidence" value="ECO:0007669"/>
    <property type="project" value="GOC"/>
</dbReference>
<keyword evidence="14" id="KW-1185">Reference proteome</keyword>
<feature type="domain" description="Calcineurin-like phosphoesterase" evidence="11">
    <location>
        <begin position="42"/>
        <end position="307"/>
    </location>
</feature>
<keyword evidence="7 9" id="KW-0862">Zinc</keyword>
<dbReference type="Pfam" id="PF00149">
    <property type="entry name" value="Metallophos"/>
    <property type="match status" value="1"/>
</dbReference>
<evidence type="ECO:0000313" key="14">
    <source>
        <dbReference type="Proteomes" id="UP000283509"/>
    </source>
</evidence>
<keyword evidence="5" id="KW-0732">Signal</keyword>
<dbReference type="GO" id="GO:0046872">
    <property type="term" value="F:metal ion binding"/>
    <property type="evidence" value="ECO:0007669"/>
    <property type="project" value="UniProtKB-KW"/>
</dbReference>
<dbReference type="InterPro" id="IPR045473">
    <property type="entry name" value="ASM_C"/>
</dbReference>
<feature type="binding site" evidence="9">
    <location>
        <position position="123"/>
    </location>
    <ligand>
        <name>Zn(2+)</name>
        <dbReference type="ChEBI" id="CHEBI:29105"/>
        <label>2</label>
    </ligand>
</feature>
<keyword evidence="6" id="KW-0378">Hydrolase</keyword>
<dbReference type="InterPro" id="IPR011160">
    <property type="entry name" value="Sphingomy_PDE"/>
</dbReference>
<evidence type="ECO:0000259" key="11">
    <source>
        <dbReference type="Pfam" id="PF00149"/>
    </source>
</evidence>
<dbReference type="GO" id="GO:0061750">
    <property type="term" value="F:acid sphingomyelin phosphodiesterase activity"/>
    <property type="evidence" value="ECO:0007669"/>
    <property type="project" value="TreeGrafter"/>
</dbReference>
<sequence>MLFVGFGCETDNPERVWEVSLPDTPKPPVQPPTLPQPDAPVMKVLHLADTHFDPFYKPGSNAECDDVYYCCREESGPPERPEAAAGQWGDYRFCDAPKWLLQALYSHIADTHQDIDFIVWTGDLIPHNLWNTSREGNLDVARQAIQMVKDSFPGIPVFPAVGNHESHPVNAFPQPYIDNEFDISWLYDEISALWATWLPGDVAASVTYSAFYSTLIKPGLRILSINTNYCYSFNWWIVYDDVDPASELEWMAQELQKAEDAGEKVYIMSHIPPGHDDCSKTWSHQYNRIVHRYESTIAGLFYGHTHKDHYMMFYDPDEPERAYHVGYVAQSQTPYHKLNPGYKIYTVDGDYQGSSYRVLDHENWILDLDEVNESNEPRMYLLYTAMEAYGLSDLTPTSWSGHLHQMSEANSTLFEDFFRYYTKDARPYRQEGCDEECKQTLLCRVAVSDTSDKSHCDHLRTL</sequence>
<dbReference type="CDD" id="cd00842">
    <property type="entry name" value="MPP_ASMase"/>
    <property type="match status" value="1"/>
</dbReference>
<feature type="binding site" evidence="9">
    <location>
        <position position="270"/>
    </location>
    <ligand>
        <name>Zn(2+)</name>
        <dbReference type="ChEBI" id="CHEBI:29105"/>
        <label>2</label>
    </ligand>
</feature>
<feature type="disulfide bond" evidence="10">
    <location>
        <begin position="433"/>
        <end position="437"/>
    </location>
</feature>
<feature type="disulfide bond" evidence="10">
    <location>
        <begin position="230"/>
        <end position="278"/>
    </location>
</feature>
<keyword evidence="3" id="KW-0964">Secreted</keyword>
<name>A0A3R7PP68_PENVA</name>
<comment type="similarity">
    <text evidence="2">Belongs to the acid sphingomyelinase family.</text>
</comment>
<dbReference type="PANTHER" id="PTHR10340">
    <property type="entry name" value="SPHINGOMYELIN PHOSPHODIESTERASE"/>
    <property type="match status" value="1"/>
</dbReference>
<dbReference type="SUPFAM" id="SSF56300">
    <property type="entry name" value="Metallo-dependent phosphatases"/>
    <property type="match status" value="1"/>
</dbReference>
<evidence type="ECO:0000256" key="5">
    <source>
        <dbReference type="ARBA" id="ARBA00022729"/>
    </source>
</evidence>
<evidence type="ECO:0000256" key="10">
    <source>
        <dbReference type="PIRSR" id="PIRSR000948-2"/>
    </source>
</evidence>
<dbReference type="InterPro" id="IPR041805">
    <property type="entry name" value="ASMase/PPN1_MPP"/>
</dbReference>
<feature type="disulfide bond" evidence="10">
    <location>
        <begin position="64"/>
        <end position="70"/>
    </location>
</feature>
<keyword evidence="4 9" id="KW-0479">Metal-binding</keyword>
<reference evidence="13 14" key="1">
    <citation type="submission" date="2018-04" db="EMBL/GenBank/DDBJ databases">
        <authorList>
            <person name="Zhang X."/>
            <person name="Yuan J."/>
            <person name="Li F."/>
            <person name="Xiang J."/>
        </authorList>
    </citation>
    <scope>NUCLEOTIDE SEQUENCE [LARGE SCALE GENOMIC DNA]</scope>
    <source>
        <tissue evidence="13">Muscle</tissue>
    </source>
</reference>
<dbReference type="STRING" id="6689.A0A3R7PP68"/>
<gene>
    <name evidence="13" type="ORF">C7M84_008784</name>
</gene>
<dbReference type="AlphaFoldDB" id="A0A3R7PP68"/>
<feature type="binding site" evidence="9">
    <location>
        <position position="304"/>
    </location>
    <ligand>
        <name>Zn(2+)</name>
        <dbReference type="ChEBI" id="CHEBI:29105"/>
        <label>2</label>
    </ligand>
</feature>
<feature type="binding site" evidence="9">
    <location>
        <position position="306"/>
    </location>
    <ligand>
        <name>Zn(2+)</name>
        <dbReference type="ChEBI" id="CHEBI:29105"/>
        <label>1</label>
    </ligand>
</feature>
<dbReference type="Gene3D" id="3.60.21.10">
    <property type="match status" value="1"/>
</dbReference>
<reference evidence="13 14" key="2">
    <citation type="submission" date="2019-01" db="EMBL/GenBank/DDBJ databases">
        <title>The decoding of complex shrimp genome reveals the adaptation for benthos swimmer, frequently molting mechanism and breeding impact on genome.</title>
        <authorList>
            <person name="Sun Y."/>
            <person name="Gao Y."/>
            <person name="Yu Y."/>
        </authorList>
    </citation>
    <scope>NUCLEOTIDE SEQUENCE [LARGE SCALE GENOMIC DNA]</scope>
    <source>
        <tissue evidence="13">Muscle</tissue>
    </source>
</reference>
<dbReference type="EMBL" id="QCYY01002109">
    <property type="protein sequence ID" value="ROT72812.1"/>
    <property type="molecule type" value="Genomic_DNA"/>
</dbReference>
<evidence type="ECO:0000256" key="8">
    <source>
        <dbReference type="ARBA" id="ARBA00023180"/>
    </source>
</evidence>
<dbReference type="GO" id="GO:0005764">
    <property type="term" value="C:lysosome"/>
    <property type="evidence" value="ECO:0007669"/>
    <property type="project" value="TreeGrafter"/>
</dbReference>
<organism evidence="13 14">
    <name type="scientific">Penaeus vannamei</name>
    <name type="common">Whiteleg shrimp</name>
    <name type="synonym">Litopenaeus vannamei</name>
    <dbReference type="NCBI Taxonomy" id="6689"/>
    <lineage>
        <taxon>Eukaryota</taxon>
        <taxon>Metazoa</taxon>
        <taxon>Ecdysozoa</taxon>
        <taxon>Arthropoda</taxon>
        <taxon>Crustacea</taxon>
        <taxon>Multicrustacea</taxon>
        <taxon>Malacostraca</taxon>
        <taxon>Eumalacostraca</taxon>
        <taxon>Eucarida</taxon>
        <taxon>Decapoda</taxon>
        <taxon>Dendrobranchiata</taxon>
        <taxon>Penaeoidea</taxon>
        <taxon>Penaeidae</taxon>
        <taxon>Penaeus</taxon>
    </lineage>
</organism>
<evidence type="ECO:0000256" key="3">
    <source>
        <dbReference type="ARBA" id="ARBA00022525"/>
    </source>
</evidence>
<dbReference type="GO" id="GO:0046513">
    <property type="term" value="P:ceramide biosynthetic process"/>
    <property type="evidence" value="ECO:0007669"/>
    <property type="project" value="TreeGrafter"/>
</dbReference>